<accession>A0A1C7LYW9</accession>
<dbReference type="AlphaFoldDB" id="A0A1C7LYW9"/>
<reference evidence="2 3" key="1">
    <citation type="submission" date="2016-03" db="EMBL/GenBank/DDBJ databases">
        <title>Whole genome sequencing of Grifola frondosa 9006-11.</title>
        <authorList>
            <person name="Min B."/>
            <person name="Park H."/>
            <person name="Kim J.-G."/>
            <person name="Cho H."/>
            <person name="Oh Y.-L."/>
            <person name="Kong W.-S."/>
            <person name="Choi I.-G."/>
        </authorList>
    </citation>
    <scope>NUCLEOTIDE SEQUENCE [LARGE SCALE GENOMIC DNA]</scope>
    <source>
        <strain evidence="2 3">9006-11</strain>
    </source>
</reference>
<name>A0A1C7LYW9_GRIFR</name>
<organism evidence="2 3">
    <name type="scientific">Grifola frondosa</name>
    <name type="common">Maitake</name>
    <name type="synonym">Polyporus frondosus</name>
    <dbReference type="NCBI Taxonomy" id="5627"/>
    <lineage>
        <taxon>Eukaryota</taxon>
        <taxon>Fungi</taxon>
        <taxon>Dikarya</taxon>
        <taxon>Basidiomycota</taxon>
        <taxon>Agaricomycotina</taxon>
        <taxon>Agaricomycetes</taxon>
        <taxon>Polyporales</taxon>
        <taxon>Grifolaceae</taxon>
        <taxon>Grifola</taxon>
    </lineage>
</organism>
<evidence type="ECO:0000313" key="2">
    <source>
        <dbReference type="EMBL" id="OBZ69891.1"/>
    </source>
</evidence>
<evidence type="ECO:0000313" key="3">
    <source>
        <dbReference type="Proteomes" id="UP000092993"/>
    </source>
</evidence>
<dbReference type="EMBL" id="LUGG01000015">
    <property type="protein sequence ID" value="OBZ69891.1"/>
    <property type="molecule type" value="Genomic_DNA"/>
</dbReference>
<comment type="caution">
    <text evidence="2">The sequence shown here is derived from an EMBL/GenBank/DDBJ whole genome shotgun (WGS) entry which is preliminary data.</text>
</comment>
<evidence type="ECO:0000256" key="1">
    <source>
        <dbReference type="SAM" id="MobiDB-lite"/>
    </source>
</evidence>
<sequence length="59" mass="6855">MRIARNGAAAEEVDAEPRSRIVDENDMKTAQRKKTDEYTVDKTAILRWLYEELWVATQA</sequence>
<protein>
    <submittedName>
        <fullName evidence="2">Uncharacterized protein</fullName>
    </submittedName>
</protein>
<feature type="region of interest" description="Disordered" evidence="1">
    <location>
        <begin position="1"/>
        <end position="20"/>
    </location>
</feature>
<dbReference type="Proteomes" id="UP000092993">
    <property type="component" value="Unassembled WGS sequence"/>
</dbReference>
<gene>
    <name evidence="2" type="ORF">A0H81_10230</name>
</gene>
<proteinExistence type="predicted"/>
<keyword evidence="3" id="KW-1185">Reference proteome</keyword>